<dbReference type="CDD" id="cd06186">
    <property type="entry name" value="NOX_Duox_like_FAD_NADP"/>
    <property type="match status" value="1"/>
</dbReference>
<dbReference type="PROSITE" id="PS51384">
    <property type="entry name" value="FAD_FR"/>
    <property type="match status" value="1"/>
</dbReference>
<keyword evidence="4" id="KW-0813">Transport</keyword>
<evidence type="ECO:0000256" key="10">
    <source>
        <dbReference type="ARBA" id="ARBA00023065"/>
    </source>
</evidence>
<comment type="catalytic activity">
    <reaction evidence="13">
        <text>2 a Fe(II)-siderophore + NADP(+) + H(+) = 2 a Fe(III)-siderophore + NADPH</text>
        <dbReference type="Rhea" id="RHEA:28795"/>
        <dbReference type="Rhea" id="RHEA-COMP:11342"/>
        <dbReference type="Rhea" id="RHEA-COMP:11344"/>
        <dbReference type="ChEBI" id="CHEBI:15378"/>
        <dbReference type="ChEBI" id="CHEBI:29033"/>
        <dbReference type="ChEBI" id="CHEBI:29034"/>
        <dbReference type="ChEBI" id="CHEBI:57783"/>
        <dbReference type="ChEBI" id="CHEBI:58349"/>
        <dbReference type="EC" id="1.16.1.9"/>
    </reaction>
</comment>
<evidence type="ECO:0000256" key="6">
    <source>
        <dbReference type="ARBA" id="ARBA00022692"/>
    </source>
</evidence>
<dbReference type="InterPro" id="IPR039261">
    <property type="entry name" value="FNR_nucleotide-bd"/>
</dbReference>
<dbReference type="GO" id="GO:0015677">
    <property type="term" value="P:copper ion import"/>
    <property type="evidence" value="ECO:0007669"/>
    <property type="project" value="TreeGrafter"/>
</dbReference>
<dbReference type="PANTHER" id="PTHR32361:SF9">
    <property type="entry name" value="FERRIC REDUCTASE TRANSMEMBRANE COMPONENT 3-RELATED"/>
    <property type="match status" value="1"/>
</dbReference>
<evidence type="ECO:0000256" key="1">
    <source>
        <dbReference type="ARBA" id="ARBA00004651"/>
    </source>
</evidence>
<accession>W4JZC8</accession>
<sequence length="651" mass="72114">MSLVDATLPGGVAAQSASHDQALRSFLANEYPREVWYFLASLILLVALCNILSHNLSRWIPTAVSKDPEDIRTSRKGPITLRRFPLAILSAFRIVAFRCIVPIGQTFSLNAAELFLTALYVAILFAWTLTNSTTTTGSRYDPTYYSNRAASIAAVQTPLIVALGMKNNIISSLTGISFEKLNYLHRMCARAIVPLIWLHAGGRATSFDHLVLRLVAGTALDNDYMRCGVLAATSLTLLCIVTLRPVRRLEYEAFFITHLILVMIVLLAAFFHARQFQRDHYIWPSFVLWGFDRLLRFARIVIFNQSYFGFSPGLGTLDAKAEVAAPEFVRLRLRRSKHFHWTAGQCAFLTMPSISLLPFEAHPFTIANADMSRETPLKSQEENEAAVVRVEQGYDLIFLINARQGFTRRLMAIAEKGGSMKVFVDGPYGTPPCPRGFDTVVFIAGGSGITFTLPLFTDLARRARHDPLTCRKVVFAWSIRVVSHVNLVYDELLEILANMPEQLEVEICIHISKARIGSYQGSSVDSEVHQEEEKLMSKLSRLRSTTVGTGRANVKGIIDDACALARGSVSVNGTFHDLPGCFLSSFQNHHSSNPVCGPADMGKRVRAALRSPVKGPLDVLKGGPSIDLHIEQFGIAVSCHAAIADTRRFVR</sequence>
<dbReference type="InterPro" id="IPR013112">
    <property type="entry name" value="FAD-bd_8"/>
</dbReference>
<organism evidence="16 17">
    <name type="scientific">Heterobasidion irregulare (strain TC 32-1)</name>
    <dbReference type="NCBI Taxonomy" id="747525"/>
    <lineage>
        <taxon>Eukaryota</taxon>
        <taxon>Fungi</taxon>
        <taxon>Dikarya</taxon>
        <taxon>Basidiomycota</taxon>
        <taxon>Agaricomycotina</taxon>
        <taxon>Agaricomycetes</taxon>
        <taxon>Russulales</taxon>
        <taxon>Bondarzewiaceae</taxon>
        <taxon>Heterobasidion</taxon>
        <taxon>Heterobasidion annosum species complex</taxon>
    </lineage>
</organism>
<dbReference type="Pfam" id="PF01794">
    <property type="entry name" value="Ferric_reduct"/>
    <property type="match status" value="1"/>
</dbReference>
<feature type="transmembrane region" description="Helical" evidence="14">
    <location>
        <begin position="109"/>
        <end position="129"/>
    </location>
</feature>
<comment type="subcellular location">
    <subcellularLocation>
        <location evidence="1">Cell membrane</location>
        <topology evidence="1">Multi-pass membrane protein</topology>
    </subcellularLocation>
</comment>
<keyword evidence="12" id="KW-0325">Glycoprotein</keyword>
<dbReference type="PANTHER" id="PTHR32361">
    <property type="entry name" value="FERRIC/CUPRIC REDUCTASE TRANSMEMBRANE COMPONENT"/>
    <property type="match status" value="1"/>
</dbReference>
<dbReference type="InterPro" id="IPR051410">
    <property type="entry name" value="Ferric/Cupric_Reductase"/>
</dbReference>
<dbReference type="Gene3D" id="3.40.50.80">
    <property type="entry name" value="Nucleotide-binding domain of ferredoxin-NADP reductase (FNR) module"/>
    <property type="match status" value="1"/>
</dbReference>
<evidence type="ECO:0000256" key="8">
    <source>
        <dbReference type="ARBA" id="ARBA00022989"/>
    </source>
</evidence>
<dbReference type="InterPro" id="IPR013121">
    <property type="entry name" value="Fe_red_NAD-bd_6"/>
</dbReference>
<dbReference type="InParanoid" id="W4JZC8"/>
<keyword evidence="10" id="KW-0406">Ion transport</keyword>
<keyword evidence="8 14" id="KW-1133">Transmembrane helix</keyword>
<feature type="transmembrane region" description="Helical" evidence="14">
    <location>
        <begin position="35"/>
        <end position="53"/>
    </location>
</feature>
<evidence type="ECO:0000259" key="15">
    <source>
        <dbReference type="PROSITE" id="PS51384"/>
    </source>
</evidence>
<dbReference type="HOGENOM" id="CLU_010365_6_1_1"/>
<evidence type="ECO:0000256" key="5">
    <source>
        <dbReference type="ARBA" id="ARBA00022475"/>
    </source>
</evidence>
<dbReference type="RefSeq" id="XP_009550216.1">
    <property type="nucleotide sequence ID" value="XM_009551921.1"/>
</dbReference>
<dbReference type="SFLD" id="SFLDG01168">
    <property type="entry name" value="Ferric_reductase_subgroup_(FRE"/>
    <property type="match status" value="1"/>
</dbReference>
<dbReference type="Pfam" id="PF08022">
    <property type="entry name" value="FAD_binding_8"/>
    <property type="match status" value="1"/>
</dbReference>
<dbReference type="OrthoDB" id="4494341at2759"/>
<evidence type="ECO:0000313" key="16">
    <source>
        <dbReference type="EMBL" id="ETW78226.1"/>
    </source>
</evidence>
<dbReference type="GO" id="GO:0005886">
    <property type="term" value="C:plasma membrane"/>
    <property type="evidence" value="ECO:0007669"/>
    <property type="project" value="UniProtKB-SubCell"/>
</dbReference>
<dbReference type="GO" id="GO:0006826">
    <property type="term" value="P:iron ion transport"/>
    <property type="evidence" value="ECO:0007669"/>
    <property type="project" value="TreeGrafter"/>
</dbReference>
<dbReference type="STRING" id="747525.W4JZC8"/>
<dbReference type="InterPro" id="IPR013130">
    <property type="entry name" value="Fe3_Rdtase_TM_dom"/>
</dbReference>
<dbReference type="EMBL" id="KI925462">
    <property type="protein sequence ID" value="ETW78226.1"/>
    <property type="molecule type" value="Genomic_DNA"/>
</dbReference>
<keyword evidence="6 14" id="KW-0812">Transmembrane</keyword>
<keyword evidence="9" id="KW-0560">Oxidoreductase</keyword>
<comment type="similarity">
    <text evidence="2">Belongs to the ferric reductase (FRE) family.</text>
</comment>
<protein>
    <recommendedName>
        <fullName evidence="3">ferric-chelate reductase (NADPH)</fullName>
        <ecNumber evidence="3">1.16.1.9</ecNumber>
    </recommendedName>
</protein>
<evidence type="ECO:0000256" key="9">
    <source>
        <dbReference type="ARBA" id="ARBA00023002"/>
    </source>
</evidence>
<name>W4JZC8_HETIT</name>
<keyword evidence="11 14" id="KW-0472">Membrane</keyword>
<dbReference type="SUPFAM" id="SSF52343">
    <property type="entry name" value="Ferredoxin reductase-like, C-terminal NADP-linked domain"/>
    <property type="match status" value="1"/>
</dbReference>
<feature type="domain" description="FAD-binding FR-type" evidence="15">
    <location>
        <begin position="310"/>
        <end position="434"/>
    </location>
</feature>
<dbReference type="SFLD" id="SFLDS00052">
    <property type="entry name" value="Ferric_Reductase_Domain"/>
    <property type="match status" value="1"/>
</dbReference>
<reference evidence="16 17" key="1">
    <citation type="journal article" date="2012" name="New Phytol.">
        <title>Insight into trade-off between wood decay and parasitism from the genome of a fungal forest pathogen.</title>
        <authorList>
            <person name="Olson A."/>
            <person name="Aerts A."/>
            <person name="Asiegbu F."/>
            <person name="Belbahri L."/>
            <person name="Bouzid O."/>
            <person name="Broberg A."/>
            <person name="Canback B."/>
            <person name="Coutinho P.M."/>
            <person name="Cullen D."/>
            <person name="Dalman K."/>
            <person name="Deflorio G."/>
            <person name="van Diepen L.T."/>
            <person name="Dunand C."/>
            <person name="Duplessis S."/>
            <person name="Durling M."/>
            <person name="Gonthier P."/>
            <person name="Grimwood J."/>
            <person name="Fossdal C.G."/>
            <person name="Hansson D."/>
            <person name="Henrissat B."/>
            <person name="Hietala A."/>
            <person name="Himmelstrand K."/>
            <person name="Hoffmeister D."/>
            <person name="Hogberg N."/>
            <person name="James T.Y."/>
            <person name="Karlsson M."/>
            <person name="Kohler A."/>
            <person name="Kues U."/>
            <person name="Lee Y.H."/>
            <person name="Lin Y.C."/>
            <person name="Lind M."/>
            <person name="Lindquist E."/>
            <person name="Lombard V."/>
            <person name="Lucas S."/>
            <person name="Lunden K."/>
            <person name="Morin E."/>
            <person name="Murat C."/>
            <person name="Park J."/>
            <person name="Raffaello T."/>
            <person name="Rouze P."/>
            <person name="Salamov A."/>
            <person name="Schmutz J."/>
            <person name="Solheim H."/>
            <person name="Stahlberg J."/>
            <person name="Velez H."/>
            <person name="de Vries R.P."/>
            <person name="Wiebenga A."/>
            <person name="Woodward S."/>
            <person name="Yakovlev I."/>
            <person name="Garbelotto M."/>
            <person name="Martin F."/>
            <person name="Grigoriev I.V."/>
            <person name="Stenlid J."/>
        </authorList>
    </citation>
    <scope>NUCLEOTIDE SEQUENCE [LARGE SCALE GENOMIC DNA]</scope>
    <source>
        <strain evidence="16 17">TC 32-1</strain>
    </source>
</reference>
<gene>
    <name evidence="16" type="ORF">HETIRDRAFT_164205</name>
</gene>
<evidence type="ECO:0000256" key="12">
    <source>
        <dbReference type="ARBA" id="ARBA00023180"/>
    </source>
</evidence>
<evidence type="ECO:0000256" key="3">
    <source>
        <dbReference type="ARBA" id="ARBA00012668"/>
    </source>
</evidence>
<dbReference type="SUPFAM" id="SSF63380">
    <property type="entry name" value="Riboflavin synthase domain-like"/>
    <property type="match status" value="1"/>
</dbReference>
<dbReference type="KEGG" id="hir:HETIRDRAFT_164205"/>
<evidence type="ECO:0000256" key="14">
    <source>
        <dbReference type="SAM" id="Phobius"/>
    </source>
</evidence>
<dbReference type="GO" id="GO:0006879">
    <property type="term" value="P:intracellular iron ion homeostasis"/>
    <property type="evidence" value="ECO:0007669"/>
    <property type="project" value="TreeGrafter"/>
</dbReference>
<evidence type="ECO:0000256" key="4">
    <source>
        <dbReference type="ARBA" id="ARBA00022448"/>
    </source>
</evidence>
<evidence type="ECO:0000256" key="2">
    <source>
        <dbReference type="ARBA" id="ARBA00006278"/>
    </source>
</evidence>
<evidence type="ECO:0000256" key="7">
    <source>
        <dbReference type="ARBA" id="ARBA00022982"/>
    </source>
</evidence>
<dbReference type="AlphaFoldDB" id="W4JZC8"/>
<dbReference type="InterPro" id="IPR017927">
    <property type="entry name" value="FAD-bd_FR_type"/>
</dbReference>
<evidence type="ECO:0000256" key="13">
    <source>
        <dbReference type="ARBA" id="ARBA00048483"/>
    </source>
</evidence>
<feature type="transmembrane region" description="Helical" evidence="14">
    <location>
        <begin position="227"/>
        <end position="247"/>
    </location>
</feature>
<feature type="transmembrane region" description="Helical" evidence="14">
    <location>
        <begin position="253"/>
        <end position="273"/>
    </location>
</feature>
<dbReference type="Proteomes" id="UP000030671">
    <property type="component" value="Unassembled WGS sequence"/>
</dbReference>
<dbReference type="EC" id="1.16.1.9" evidence="3"/>
<evidence type="ECO:0000313" key="17">
    <source>
        <dbReference type="Proteomes" id="UP000030671"/>
    </source>
</evidence>
<dbReference type="Pfam" id="PF08030">
    <property type="entry name" value="NAD_binding_6"/>
    <property type="match status" value="1"/>
</dbReference>
<keyword evidence="17" id="KW-1185">Reference proteome</keyword>
<proteinExistence type="inferred from homology"/>
<dbReference type="eggNOG" id="KOG0039">
    <property type="taxonomic scope" value="Eukaryota"/>
</dbReference>
<dbReference type="GeneID" id="20667902"/>
<dbReference type="GO" id="GO:0052851">
    <property type="term" value="F:ferric-chelate reductase (NADPH) activity"/>
    <property type="evidence" value="ECO:0007669"/>
    <property type="project" value="UniProtKB-EC"/>
</dbReference>
<dbReference type="FunCoup" id="W4JZC8">
    <property type="interactions" value="190"/>
</dbReference>
<keyword evidence="7" id="KW-0249">Electron transport</keyword>
<dbReference type="InterPro" id="IPR017938">
    <property type="entry name" value="Riboflavin_synthase-like_b-brl"/>
</dbReference>
<evidence type="ECO:0000256" key="11">
    <source>
        <dbReference type="ARBA" id="ARBA00023136"/>
    </source>
</evidence>
<keyword evidence="5" id="KW-1003">Cell membrane</keyword>